<dbReference type="SUPFAM" id="SSF82199">
    <property type="entry name" value="SET domain"/>
    <property type="match status" value="1"/>
</dbReference>
<name>A0A6S7JR34_PARCT</name>
<dbReference type="Pfam" id="PF00856">
    <property type="entry name" value="SET"/>
    <property type="match status" value="1"/>
</dbReference>
<proteinExistence type="predicted"/>
<protein>
    <submittedName>
        <fullName evidence="1">SET domain-containing</fullName>
    </submittedName>
</protein>
<gene>
    <name evidence="1" type="ORF">PACLA_8A009750</name>
</gene>
<dbReference type="InterPro" id="IPR046341">
    <property type="entry name" value="SET_dom_sf"/>
</dbReference>
<evidence type="ECO:0000313" key="2">
    <source>
        <dbReference type="Proteomes" id="UP001152795"/>
    </source>
</evidence>
<accession>A0A6S7JR34</accession>
<dbReference type="AlphaFoldDB" id="A0A6S7JR34"/>
<dbReference type="OrthoDB" id="5560686at2759"/>
<dbReference type="Proteomes" id="UP001152795">
    <property type="component" value="Unassembled WGS sequence"/>
</dbReference>
<evidence type="ECO:0000313" key="1">
    <source>
        <dbReference type="EMBL" id="CAB4013048.1"/>
    </source>
</evidence>
<dbReference type="Gene3D" id="2.170.270.10">
    <property type="entry name" value="SET domain"/>
    <property type="match status" value="1"/>
</dbReference>
<dbReference type="InterPro" id="IPR001214">
    <property type="entry name" value="SET_dom"/>
</dbReference>
<dbReference type="PROSITE" id="PS50280">
    <property type="entry name" value="SET"/>
    <property type="match status" value="1"/>
</dbReference>
<reference evidence="1" key="1">
    <citation type="submission" date="2020-04" db="EMBL/GenBank/DDBJ databases">
        <authorList>
            <person name="Alioto T."/>
            <person name="Alioto T."/>
            <person name="Gomez Garrido J."/>
        </authorList>
    </citation>
    <scope>NUCLEOTIDE SEQUENCE</scope>
    <source>
        <strain evidence="1">A484AB</strain>
    </source>
</reference>
<comment type="caution">
    <text evidence="1">The sequence shown here is derived from an EMBL/GenBank/DDBJ whole genome shotgun (WGS) entry which is preliminary data.</text>
</comment>
<sequence>MSKQQKFIMNFLNKIYEGPRPQKNTQTIRKSQRCIANTLKDKQCRKRTAHTPKCWIHLAKQDNLRIKPSRIIAAGKGLYTWKKSIPRGKIIGRYTGRKLTRKQIDQRYGENTATYAVCNPRGRCIDATYTTDGAPRFANDARKTPFKNNSKIKAGRRIFNLKASKSIRPHQEILTSYGNEYWQ</sequence>
<keyword evidence="2" id="KW-1185">Reference proteome</keyword>
<dbReference type="EMBL" id="CACRXK020007734">
    <property type="protein sequence ID" value="CAB4013048.1"/>
    <property type="molecule type" value="Genomic_DNA"/>
</dbReference>
<organism evidence="1 2">
    <name type="scientific">Paramuricea clavata</name>
    <name type="common">Red gorgonian</name>
    <name type="synonym">Violescent sea-whip</name>
    <dbReference type="NCBI Taxonomy" id="317549"/>
    <lineage>
        <taxon>Eukaryota</taxon>
        <taxon>Metazoa</taxon>
        <taxon>Cnidaria</taxon>
        <taxon>Anthozoa</taxon>
        <taxon>Octocorallia</taxon>
        <taxon>Malacalcyonacea</taxon>
        <taxon>Plexauridae</taxon>
        <taxon>Paramuricea</taxon>
    </lineage>
</organism>